<evidence type="ECO:0008006" key="9">
    <source>
        <dbReference type="Google" id="ProtNLM"/>
    </source>
</evidence>
<dbReference type="InterPro" id="IPR036728">
    <property type="entry name" value="PBP_GOBP_sf"/>
</dbReference>
<evidence type="ECO:0000313" key="7">
    <source>
        <dbReference type="Proteomes" id="UP001549920"/>
    </source>
</evidence>
<dbReference type="AlphaFoldDB" id="A0ABD0SM02"/>
<keyword evidence="2" id="KW-0813">Transport</keyword>
<dbReference type="Gene3D" id="1.10.238.20">
    <property type="entry name" value="Pheromone/general odorant binding protein domain"/>
    <property type="match status" value="1"/>
</dbReference>
<dbReference type="InterPro" id="IPR006170">
    <property type="entry name" value="PBP/GOBP"/>
</dbReference>
<evidence type="ECO:0000256" key="1">
    <source>
        <dbReference type="ARBA" id="ARBA00008098"/>
    </source>
</evidence>
<evidence type="ECO:0000256" key="3">
    <source>
        <dbReference type="PIRSR" id="PIRSR015604-1"/>
    </source>
</evidence>
<evidence type="ECO:0000313" key="5">
    <source>
        <dbReference type="EMBL" id="KAL0820797.1"/>
    </source>
</evidence>
<feature type="disulfide bond" evidence="3">
    <location>
        <begin position="120"/>
        <end position="140"/>
    </location>
</feature>
<protein>
    <recommendedName>
        <fullName evidence="9">General odorant-binding protein 1</fullName>
    </recommendedName>
</protein>
<feature type="disulfide bond" evidence="3">
    <location>
        <begin position="73"/>
        <end position="131"/>
    </location>
</feature>
<feature type="signal peptide" evidence="4">
    <location>
        <begin position="1"/>
        <end position="17"/>
    </location>
</feature>
<dbReference type="PIRSF" id="PIRSF015604">
    <property type="entry name" value="Odorant/phero_bd"/>
    <property type="match status" value="1"/>
</dbReference>
<organism evidence="5 8">
    <name type="scientific">Loxostege sticticalis</name>
    <name type="common">Beet webworm moth</name>
    <dbReference type="NCBI Taxonomy" id="481309"/>
    <lineage>
        <taxon>Eukaryota</taxon>
        <taxon>Metazoa</taxon>
        <taxon>Ecdysozoa</taxon>
        <taxon>Arthropoda</taxon>
        <taxon>Hexapoda</taxon>
        <taxon>Insecta</taxon>
        <taxon>Pterygota</taxon>
        <taxon>Neoptera</taxon>
        <taxon>Endopterygota</taxon>
        <taxon>Lepidoptera</taxon>
        <taxon>Glossata</taxon>
        <taxon>Ditrysia</taxon>
        <taxon>Pyraloidea</taxon>
        <taxon>Crambidae</taxon>
        <taxon>Pyraustinae</taxon>
        <taxon>Loxostege</taxon>
    </lineage>
</organism>
<comment type="caution">
    <text evidence="5">The sequence shown here is derived from an EMBL/GenBank/DDBJ whole genome shotgun (WGS) entry which is preliminary data.</text>
</comment>
<keyword evidence="4" id="KW-0732">Signal</keyword>
<feature type="disulfide bond" evidence="3">
    <location>
        <begin position="42"/>
        <end position="77"/>
    </location>
</feature>
<dbReference type="InterPro" id="IPR006072">
    <property type="entry name" value="Odorant/phero-bd_Lep"/>
</dbReference>
<keyword evidence="3" id="KW-1015">Disulfide bond</keyword>
<comment type="similarity">
    <text evidence="1">Belongs to the PBP/GOBP family.</text>
</comment>
<name>A0ABD0SM02_LOXSC</name>
<dbReference type="EMBL" id="JBEUOH010000019">
    <property type="protein sequence ID" value="KAL0870212.1"/>
    <property type="molecule type" value="Genomic_DNA"/>
</dbReference>
<dbReference type="PRINTS" id="PR00484">
    <property type="entry name" value="PBPGOBP"/>
</dbReference>
<dbReference type="SMART" id="SM00708">
    <property type="entry name" value="PhBP"/>
    <property type="match status" value="1"/>
</dbReference>
<accession>A0ABD0SM02</accession>
<dbReference type="Proteomes" id="UP001549920">
    <property type="component" value="Unassembled WGS sequence"/>
</dbReference>
<dbReference type="EMBL" id="JBEDNZ010000019">
    <property type="protein sequence ID" value="KAL0820797.1"/>
    <property type="molecule type" value="Genomic_DNA"/>
</dbReference>
<sequence length="167" mass="18784">MACARVLVAVAVVVALAQVEVKADLGVMTDVTLGFGQALEQCREESGLSEEKMEEFFHFWSEDFKLEARELGCALRCMSNHFNLITDSNRMHHANAEKFVKSFPNGEVLAKQLVGMLHECEKKHHDEEDNCFRVLHMAACFREACRGASLAPTMEMLLAEFIMQGEN</sequence>
<dbReference type="SUPFAM" id="SSF47565">
    <property type="entry name" value="Insect pheromone/odorant-binding proteins"/>
    <property type="match status" value="1"/>
</dbReference>
<evidence type="ECO:0000313" key="6">
    <source>
        <dbReference type="EMBL" id="KAL0870212.1"/>
    </source>
</evidence>
<reference evidence="7 8" key="1">
    <citation type="submission" date="2024-06" db="EMBL/GenBank/DDBJ databases">
        <title>A chromosome-level genome assembly of beet webworm, Loxostege sticticalis.</title>
        <authorList>
            <person name="Zhang Y."/>
        </authorList>
    </citation>
    <scope>NUCLEOTIDE SEQUENCE [LARGE SCALE GENOMIC DNA]</scope>
    <source>
        <strain evidence="6">AQ026</strain>
        <strain evidence="5">AQ028</strain>
        <tissue evidence="5">Male pupae</tissue>
        <tissue evidence="6">Whole body</tissue>
    </source>
</reference>
<dbReference type="Pfam" id="PF01395">
    <property type="entry name" value="PBP_GOBP"/>
    <property type="match status" value="1"/>
</dbReference>
<keyword evidence="7" id="KW-1185">Reference proteome</keyword>
<feature type="chain" id="PRO_5044722700" description="General odorant-binding protein 1" evidence="4">
    <location>
        <begin position="18"/>
        <end position="167"/>
    </location>
</feature>
<evidence type="ECO:0000256" key="4">
    <source>
        <dbReference type="SAM" id="SignalP"/>
    </source>
</evidence>
<dbReference type="CDD" id="cd23992">
    <property type="entry name" value="PBP_GOBP"/>
    <property type="match status" value="1"/>
</dbReference>
<proteinExistence type="inferred from homology"/>
<evidence type="ECO:0000256" key="2">
    <source>
        <dbReference type="ARBA" id="ARBA00022448"/>
    </source>
</evidence>
<evidence type="ECO:0000313" key="8">
    <source>
        <dbReference type="Proteomes" id="UP001549921"/>
    </source>
</evidence>
<dbReference type="Proteomes" id="UP001549921">
    <property type="component" value="Unassembled WGS sequence"/>
</dbReference>
<gene>
    <name evidence="6" type="ORF">ABMA27_006353</name>
    <name evidence="5" type="ORF">ABMA28_006614</name>
</gene>